<dbReference type="Proteomes" id="UP000183605">
    <property type="component" value="Unassembled WGS sequence"/>
</dbReference>
<evidence type="ECO:0000313" key="2">
    <source>
        <dbReference type="EMBL" id="OIP04325.1"/>
    </source>
</evidence>
<feature type="chain" id="PRO_5012272553" evidence="1">
    <location>
        <begin position="23"/>
        <end position="262"/>
    </location>
</feature>
<keyword evidence="1" id="KW-0732">Signal</keyword>
<sequence length="262" mass="28334">MKKLITYSFILLFLCFTLTGCAKKTAPTTQTPDTRKVEQINQLAVKDRPFVVLSPRSDGKEMTITVDKVTNASKIEYEVEYNTKDIISGFFGTIDLSKDVLPAVKKGLFGTCSKSVCRYDEGVSGGSLTLRLEGSDNSYVLKTDFNLQQMFDREGVFTSKDAKAALDVGKAGLPNGTYLIISNTMGLPEAVEGEIVAGPYSFVAAASPSLQNATISIQSKDDLTGAKLMFWNGQAYTELQATVKGTKISAPTTNLGTFIVVK</sequence>
<dbReference type="EMBL" id="MNXQ01000007">
    <property type="protein sequence ID" value="OIP04325.1"/>
    <property type="molecule type" value="Genomic_DNA"/>
</dbReference>
<organism evidence="2 3">
    <name type="scientific">Candidatus Beckwithbacteria bacterium CG2_30_44_31</name>
    <dbReference type="NCBI Taxonomy" id="1805035"/>
    <lineage>
        <taxon>Bacteria</taxon>
        <taxon>Candidatus Beckwithiibacteriota</taxon>
    </lineage>
</organism>
<dbReference type="AlphaFoldDB" id="A0A1J5AZ40"/>
<evidence type="ECO:0000256" key="1">
    <source>
        <dbReference type="SAM" id="SignalP"/>
    </source>
</evidence>
<proteinExistence type="predicted"/>
<dbReference type="PROSITE" id="PS51257">
    <property type="entry name" value="PROKAR_LIPOPROTEIN"/>
    <property type="match status" value="1"/>
</dbReference>
<protein>
    <submittedName>
        <fullName evidence="2">Uncharacterized protein</fullName>
    </submittedName>
</protein>
<evidence type="ECO:0000313" key="3">
    <source>
        <dbReference type="Proteomes" id="UP000183605"/>
    </source>
</evidence>
<accession>A0A1J5AZ40</accession>
<name>A0A1J5AZ40_9BACT</name>
<gene>
    <name evidence="2" type="ORF">AUK18_00260</name>
</gene>
<feature type="signal peptide" evidence="1">
    <location>
        <begin position="1"/>
        <end position="22"/>
    </location>
</feature>
<reference evidence="2 3" key="1">
    <citation type="journal article" date="2016" name="Environ. Microbiol.">
        <title>Genomic resolution of a cold subsurface aquifer community provides metabolic insights for novel microbes adapted to high CO concentrations.</title>
        <authorList>
            <person name="Probst A.J."/>
            <person name="Castelle C.J."/>
            <person name="Singh A."/>
            <person name="Brown C.T."/>
            <person name="Anantharaman K."/>
            <person name="Sharon I."/>
            <person name="Hug L.A."/>
            <person name="Burstein D."/>
            <person name="Emerson J.B."/>
            <person name="Thomas B.C."/>
            <person name="Banfield J.F."/>
        </authorList>
    </citation>
    <scope>NUCLEOTIDE SEQUENCE [LARGE SCALE GENOMIC DNA]</scope>
    <source>
        <strain evidence="2">CG2_30_44_31</strain>
    </source>
</reference>
<comment type="caution">
    <text evidence="2">The sequence shown here is derived from an EMBL/GenBank/DDBJ whole genome shotgun (WGS) entry which is preliminary data.</text>
</comment>